<dbReference type="PANTHER" id="PTHR43830:SF19">
    <property type="entry name" value="PSP1 C-TERMINAL DOMAIN-CONTAINING PROTEIN"/>
    <property type="match status" value="1"/>
</dbReference>
<feature type="domain" description="PSP1 C-terminal" evidence="2">
    <location>
        <begin position="258"/>
        <end position="345"/>
    </location>
</feature>
<dbReference type="OrthoDB" id="241863at2759"/>
<accession>A0A836I1H4</accession>
<dbReference type="RefSeq" id="XP_067752174.1">
    <property type="nucleotide sequence ID" value="XM_067903874.1"/>
</dbReference>
<feature type="region of interest" description="Disordered" evidence="1">
    <location>
        <begin position="352"/>
        <end position="384"/>
    </location>
</feature>
<protein>
    <recommendedName>
        <fullName evidence="2">PSP1 C-terminal domain-containing protein</fullName>
    </recommendedName>
</protein>
<dbReference type="KEGG" id="phet:94293951"/>
<dbReference type="AlphaFoldDB" id="A0A836I1H4"/>
<dbReference type="EMBL" id="JAFJZO010000041">
    <property type="protein sequence ID" value="KAG5488351.1"/>
    <property type="molecule type" value="Genomic_DNA"/>
</dbReference>
<gene>
    <name evidence="3" type="ORF">JKF63_07946</name>
</gene>
<comment type="caution">
    <text evidence="3">The sequence shown here is derived from an EMBL/GenBank/DDBJ whole genome shotgun (WGS) entry which is preliminary data.</text>
</comment>
<evidence type="ECO:0000313" key="4">
    <source>
        <dbReference type="Proteomes" id="UP000674318"/>
    </source>
</evidence>
<dbReference type="InterPro" id="IPR007557">
    <property type="entry name" value="PSP1_C"/>
</dbReference>
<keyword evidence="4" id="KW-1185">Reference proteome</keyword>
<evidence type="ECO:0000259" key="2">
    <source>
        <dbReference type="PROSITE" id="PS51411"/>
    </source>
</evidence>
<evidence type="ECO:0000313" key="3">
    <source>
        <dbReference type="EMBL" id="KAG5488351.1"/>
    </source>
</evidence>
<name>A0A836I1H4_9TRYP</name>
<evidence type="ECO:0000256" key="1">
    <source>
        <dbReference type="SAM" id="MobiDB-lite"/>
    </source>
</evidence>
<sequence length="384" mass="42273">MFRASPLSDCTRANIQAMNQMHDGSHCGSSVKLSKTKRHNPYASKVLAPEDSVEYNSMLNSPISVHHSPLNWEARAFDPSFVYNSVNTPYFAQSFASVSMETQVRRSLFGDSTAVLTGTSPSDASTELGTSPVQVPVAPAKRFVAMATPKKKSGRIYVNGCPIAVPQYDNEVTVRLRHSEGIFVIPDIYSLMASEEETRDVVGLPVIVEGDRGEDFGVITGMTIAGAELTTTAPPPQAEEAGAAAARVSPKSTASPPLKVLRVASPPDVQNSEALTQREAEALEYCQSCLCEVELSVPITIEGVVFQFDCKKLTVRYTSNAYVDFNDLTRMLHKKYNCRIWMDQLNRDAVNNTEKRVRRADHGGKKSHSHHRGAPKRREQERVK</sequence>
<feature type="compositionally biased region" description="Basic residues" evidence="1">
    <location>
        <begin position="365"/>
        <end position="375"/>
    </location>
</feature>
<dbReference type="Proteomes" id="UP000674318">
    <property type="component" value="Unassembled WGS sequence"/>
</dbReference>
<reference evidence="3 4" key="1">
    <citation type="submission" date="2021-02" db="EMBL/GenBank/DDBJ databases">
        <title>Porcisia hertigi Genome sequencing and assembly.</title>
        <authorList>
            <person name="Almutairi H."/>
            <person name="Gatherer D."/>
        </authorList>
    </citation>
    <scope>NUCLEOTIDE SEQUENCE [LARGE SCALE GENOMIC DNA]</scope>
    <source>
        <strain evidence="3 4">C119</strain>
    </source>
</reference>
<dbReference type="GO" id="GO:0005737">
    <property type="term" value="C:cytoplasm"/>
    <property type="evidence" value="ECO:0007669"/>
    <property type="project" value="TreeGrafter"/>
</dbReference>
<dbReference type="PROSITE" id="PS51411">
    <property type="entry name" value="PSP1_C"/>
    <property type="match status" value="1"/>
</dbReference>
<dbReference type="Pfam" id="PF04468">
    <property type="entry name" value="PSP1"/>
    <property type="match status" value="1"/>
</dbReference>
<dbReference type="GeneID" id="94293951"/>
<dbReference type="PANTHER" id="PTHR43830">
    <property type="entry name" value="PROTEIN PSP1"/>
    <property type="match status" value="1"/>
</dbReference>
<organism evidence="3 4">
    <name type="scientific">Porcisia hertigi</name>
    <dbReference type="NCBI Taxonomy" id="2761500"/>
    <lineage>
        <taxon>Eukaryota</taxon>
        <taxon>Discoba</taxon>
        <taxon>Euglenozoa</taxon>
        <taxon>Kinetoplastea</taxon>
        <taxon>Metakinetoplastina</taxon>
        <taxon>Trypanosomatida</taxon>
        <taxon>Trypanosomatidae</taxon>
        <taxon>Leishmaniinae</taxon>
        <taxon>Porcisia</taxon>
    </lineage>
</organism>
<dbReference type="InterPro" id="IPR047767">
    <property type="entry name" value="PSP1-like"/>
</dbReference>
<proteinExistence type="predicted"/>